<dbReference type="Proteomes" id="UP000230002">
    <property type="component" value="Unassembled WGS sequence"/>
</dbReference>
<keyword evidence="2" id="KW-1185">Reference proteome</keyword>
<organism evidence="1 2">
    <name type="scientific">Ganoderma sinense ZZ0214-1</name>
    <dbReference type="NCBI Taxonomy" id="1077348"/>
    <lineage>
        <taxon>Eukaryota</taxon>
        <taxon>Fungi</taxon>
        <taxon>Dikarya</taxon>
        <taxon>Basidiomycota</taxon>
        <taxon>Agaricomycotina</taxon>
        <taxon>Agaricomycetes</taxon>
        <taxon>Polyporales</taxon>
        <taxon>Polyporaceae</taxon>
        <taxon>Ganoderma</taxon>
    </lineage>
</organism>
<proteinExistence type="predicted"/>
<gene>
    <name evidence="1" type="ORF">GSI_01416</name>
</gene>
<name>A0A2G8SVG1_9APHY</name>
<evidence type="ECO:0000313" key="2">
    <source>
        <dbReference type="Proteomes" id="UP000230002"/>
    </source>
</evidence>
<sequence>MLQLSHLTGSLPRATRAGPIWTRSRSLGCRRWIFTRSAKMNGETHRSLGILMSARAAAESPLELLDSVRKSDLRRMFRCVSVMPEWYRSVRARVRCPSSVAPVAGRGRRNANRVVGCASVWARAARA</sequence>
<accession>A0A2G8SVG1</accession>
<reference evidence="1 2" key="1">
    <citation type="journal article" date="2015" name="Sci. Rep.">
        <title>Chromosome-level genome map provides insights into diverse defense mechanisms in the medicinal fungus Ganoderma sinense.</title>
        <authorList>
            <person name="Zhu Y."/>
            <person name="Xu J."/>
            <person name="Sun C."/>
            <person name="Zhou S."/>
            <person name="Xu H."/>
            <person name="Nelson D.R."/>
            <person name="Qian J."/>
            <person name="Song J."/>
            <person name="Luo H."/>
            <person name="Xiang L."/>
            <person name="Li Y."/>
            <person name="Xu Z."/>
            <person name="Ji A."/>
            <person name="Wang L."/>
            <person name="Lu S."/>
            <person name="Hayward A."/>
            <person name="Sun W."/>
            <person name="Li X."/>
            <person name="Schwartz D.C."/>
            <person name="Wang Y."/>
            <person name="Chen S."/>
        </authorList>
    </citation>
    <scope>NUCLEOTIDE SEQUENCE [LARGE SCALE GENOMIC DNA]</scope>
    <source>
        <strain evidence="1 2">ZZ0214-1</strain>
    </source>
</reference>
<dbReference type="EMBL" id="AYKW01000001">
    <property type="protein sequence ID" value="PIL37722.1"/>
    <property type="molecule type" value="Genomic_DNA"/>
</dbReference>
<dbReference type="AlphaFoldDB" id="A0A2G8SVG1"/>
<protein>
    <submittedName>
        <fullName evidence="1">Uncharacterized protein</fullName>
    </submittedName>
</protein>
<comment type="caution">
    <text evidence="1">The sequence shown here is derived from an EMBL/GenBank/DDBJ whole genome shotgun (WGS) entry which is preliminary data.</text>
</comment>
<evidence type="ECO:0000313" key="1">
    <source>
        <dbReference type="EMBL" id="PIL37722.1"/>
    </source>
</evidence>